<name>A0A8X6Q687_NEPPI</name>
<organism evidence="1 2">
    <name type="scientific">Nephila pilipes</name>
    <name type="common">Giant wood spider</name>
    <name type="synonym">Nephila maculata</name>
    <dbReference type="NCBI Taxonomy" id="299642"/>
    <lineage>
        <taxon>Eukaryota</taxon>
        <taxon>Metazoa</taxon>
        <taxon>Ecdysozoa</taxon>
        <taxon>Arthropoda</taxon>
        <taxon>Chelicerata</taxon>
        <taxon>Arachnida</taxon>
        <taxon>Araneae</taxon>
        <taxon>Araneomorphae</taxon>
        <taxon>Entelegynae</taxon>
        <taxon>Araneoidea</taxon>
        <taxon>Nephilidae</taxon>
        <taxon>Nephila</taxon>
    </lineage>
</organism>
<dbReference type="EMBL" id="BMAW01027905">
    <property type="protein sequence ID" value="GFU04567.1"/>
    <property type="molecule type" value="Genomic_DNA"/>
</dbReference>
<keyword evidence="2" id="KW-1185">Reference proteome</keyword>
<comment type="caution">
    <text evidence="1">The sequence shown here is derived from an EMBL/GenBank/DDBJ whole genome shotgun (WGS) entry which is preliminary data.</text>
</comment>
<reference evidence="1" key="1">
    <citation type="submission" date="2020-08" db="EMBL/GenBank/DDBJ databases">
        <title>Multicomponent nature underlies the extraordinary mechanical properties of spider dragline silk.</title>
        <authorList>
            <person name="Kono N."/>
            <person name="Nakamura H."/>
            <person name="Mori M."/>
            <person name="Yoshida Y."/>
            <person name="Ohtoshi R."/>
            <person name="Malay A.D."/>
            <person name="Moran D.A.P."/>
            <person name="Tomita M."/>
            <person name="Numata K."/>
            <person name="Arakawa K."/>
        </authorList>
    </citation>
    <scope>NUCLEOTIDE SEQUENCE</scope>
</reference>
<sequence>MVWHLTLTALAVERLQMRIIDQLNPRCGIGQHRSSQLYLTSIYGVRYGVLLMVRLVLYWSNFEQWPLACGLLHFANLKFEINPLFELHKSCSSKITHDVILWILRGPSLRKIYSCYPGRRSSLSTIEKNWSIPLSYWFLSSYASHYSP</sequence>
<gene>
    <name evidence="1" type="ORF">NPIL_192021</name>
</gene>
<evidence type="ECO:0000313" key="2">
    <source>
        <dbReference type="Proteomes" id="UP000887013"/>
    </source>
</evidence>
<protein>
    <submittedName>
        <fullName evidence="1">Uncharacterized protein</fullName>
    </submittedName>
</protein>
<proteinExistence type="predicted"/>
<dbReference type="AlphaFoldDB" id="A0A8X6Q687"/>
<evidence type="ECO:0000313" key="1">
    <source>
        <dbReference type="EMBL" id="GFU04567.1"/>
    </source>
</evidence>
<accession>A0A8X6Q687</accession>
<dbReference type="Proteomes" id="UP000887013">
    <property type="component" value="Unassembled WGS sequence"/>
</dbReference>